<evidence type="ECO:0000313" key="2">
    <source>
        <dbReference type="Proteomes" id="UP001565243"/>
    </source>
</evidence>
<proteinExistence type="predicted"/>
<dbReference type="InterPro" id="IPR025320">
    <property type="entry name" value="DUF4225"/>
</dbReference>
<sequence length="262" mass="28954">MDNYLDKNRFKKVYRIQAMGKADALRDMARQAGIRHIKSLILRENFNREMGSFIEEQLKSINRASSERECKFFLDNLHQEKAFISEQSLSLNIKNARVVVSAELTNSLGTWGYFINGVGVIIGTGQIVAGAGIVVTSILTGNVIGVIAGATIVLHGANNVYESFQNIKINQNDTQGFLRSGYVKTAKFLGFSATTGRVAYSVADISLSGYGLARMILKPDSWRLYRYLPSDFIRNVKVVGAPSLALEALGDSITLKSIYDQR</sequence>
<dbReference type="Pfam" id="PF13988">
    <property type="entry name" value="DUF4225"/>
    <property type="match status" value="1"/>
</dbReference>
<organism evidence="1 2">
    <name type="scientific">Erwinia aeris</name>
    <dbReference type="NCBI Taxonomy" id="3239803"/>
    <lineage>
        <taxon>Bacteria</taxon>
        <taxon>Pseudomonadati</taxon>
        <taxon>Pseudomonadota</taxon>
        <taxon>Gammaproteobacteria</taxon>
        <taxon>Enterobacterales</taxon>
        <taxon>Erwiniaceae</taxon>
        <taxon>Erwinia</taxon>
    </lineage>
</organism>
<protein>
    <submittedName>
        <fullName evidence="1">DUF4225 domain-containing protein</fullName>
    </submittedName>
</protein>
<evidence type="ECO:0000313" key="1">
    <source>
        <dbReference type="EMBL" id="MEY8770585.1"/>
    </source>
</evidence>
<dbReference type="RefSeq" id="WP_369895350.1">
    <property type="nucleotide sequence ID" value="NZ_JBGFFX010000004.1"/>
</dbReference>
<comment type="caution">
    <text evidence="1">The sequence shown here is derived from an EMBL/GenBank/DDBJ whole genome shotgun (WGS) entry which is preliminary data.</text>
</comment>
<accession>A0ABV4E6U4</accession>
<name>A0ABV4E6U4_9GAMM</name>
<dbReference type="EMBL" id="JBGFFX010000004">
    <property type="protein sequence ID" value="MEY8770585.1"/>
    <property type="molecule type" value="Genomic_DNA"/>
</dbReference>
<keyword evidence="2" id="KW-1185">Reference proteome</keyword>
<reference evidence="1 2" key="1">
    <citation type="submission" date="2024-07" db="EMBL/GenBank/DDBJ databases">
        <authorList>
            <person name="Hebao G."/>
        </authorList>
    </citation>
    <scope>NUCLEOTIDE SEQUENCE [LARGE SCALE GENOMIC DNA]</scope>
    <source>
        <strain evidence="1 2">ACCC 02193</strain>
    </source>
</reference>
<dbReference type="Proteomes" id="UP001565243">
    <property type="component" value="Unassembled WGS sequence"/>
</dbReference>
<gene>
    <name evidence="1" type="ORF">AB6T85_09115</name>
</gene>